<proteinExistence type="predicted"/>
<evidence type="ECO:0000256" key="1">
    <source>
        <dbReference type="SAM" id="MobiDB-lite"/>
    </source>
</evidence>
<dbReference type="AlphaFoldDB" id="M5S3K4"/>
<gene>
    <name evidence="2" type="ORF">RMSM_02314</name>
</gene>
<comment type="caution">
    <text evidence="2">The sequence shown here is derived from an EMBL/GenBank/DDBJ whole genome shotgun (WGS) entry which is preliminary data.</text>
</comment>
<protein>
    <submittedName>
        <fullName evidence="2">Uncharacterized protein</fullName>
    </submittedName>
</protein>
<name>M5S3K4_9BACT</name>
<sequence>MPLNLGRKDRQKSENKFANFFVNRLLKRLLRRKPETKSGSPAFRHPFVSPRNRDMHYRF</sequence>
<feature type="region of interest" description="Disordered" evidence="1">
    <location>
        <begin position="32"/>
        <end position="59"/>
    </location>
</feature>
<evidence type="ECO:0000313" key="2">
    <source>
        <dbReference type="EMBL" id="EMI20759.1"/>
    </source>
</evidence>
<keyword evidence="3" id="KW-1185">Reference proteome</keyword>
<dbReference type="EMBL" id="ANOG01000326">
    <property type="protein sequence ID" value="EMI20759.1"/>
    <property type="molecule type" value="Genomic_DNA"/>
</dbReference>
<dbReference type="Proteomes" id="UP000011991">
    <property type="component" value="Unassembled WGS sequence"/>
</dbReference>
<reference evidence="2 3" key="1">
    <citation type="journal article" date="2013" name="Mar. Genomics">
        <title>Expression of sulfatases in Rhodopirellula baltica and the diversity of sulfatases in the genus Rhodopirellula.</title>
        <authorList>
            <person name="Wegner C.E."/>
            <person name="Richter-Heitmann T."/>
            <person name="Klindworth A."/>
            <person name="Klockow C."/>
            <person name="Richter M."/>
            <person name="Achstetter T."/>
            <person name="Glockner F.O."/>
            <person name="Harder J."/>
        </authorList>
    </citation>
    <scope>NUCLEOTIDE SEQUENCE [LARGE SCALE GENOMIC DNA]</scope>
    <source>
        <strain evidence="2 3">SM1</strain>
    </source>
</reference>
<organism evidence="2 3">
    <name type="scientific">Rhodopirellula maiorica SM1</name>
    <dbReference type="NCBI Taxonomy" id="1265738"/>
    <lineage>
        <taxon>Bacteria</taxon>
        <taxon>Pseudomonadati</taxon>
        <taxon>Planctomycetota</taxon>
        <taxon>Planctomycetia</taxon>
        <taxon>Pirellulales</taxon>
        <taxon>Pirellulaceae</taxon>
        <taxon>Novipirellula</taxon>
    </lineage>
</organism>
<evidence type="ECO:0000313" key="3">
    <source>
        <dbReference type="Proteomes" id="UP000011991"/>
    </source>
</evidence>
<accession>M5S3K4</accession>